<dbReference type="CDD" id="cd06261">
    <property type="entry name" value="TM_PBP2"/>
    <property type="match status" value="1"/>
</dbReference>
<feature type="domain" description="ABC transmembrane type-1" evidence="7">
    <location>
        <begin position="27"/>
        <end position="208"/>
    </location>
</feature>
<dbReference type="Gene3D" id="1.10.3720.10">
    <property type="entry name" value="MetI-like"/>
    <property type="match status" value="1"/>
</dbReference>
<reference evidence="8" key="1">
    <citation type="submission" date="2021-04" db="EMBL/GenBank/DDBJ databases">
        <title>Genome based classification of Actinospica acidithermotolerans sp. nov., an actinobacterium isolated from an Indonesian hot spring.</title>
        <authorList>
            <person name="Kusuma A.B."/>
            <person name="Putra K.E."/>
            <person name="Nafisah S."/>
            <person name="Loh J."/>
            <person name="Nouioui I."/>
            <person name="Goodfellow M."/>
        </authorList>
    </citation>
    <scope>NUCLEOTIDE SEQUENCE</scope>
    <source>
        <strain evidence="8">DSM 45618</strain>
    </source>
</reference>
<evidence type="ECO:0000256" key="3">
    <source>
        <dbReference type="ARBA" id="ARBA00022692"/>
    </source>
</evidence>
<evidence type="ECO:0000256" key="4">
    <source>
        <dbReference type="ARBA" id="ARBA00022989"/>
    </source>
</evidence>
<dbReference type="InterPro" id="IPR000515">
    <property type="entry name" value="MetI-like"/>
</dbReference>
<keyword evidence="5 6" id="KW-0472">Membrane</keyword>
<feature type="transmembrane region" description="Helical" evidence="6">
    <location>
        <begin position="154"/>
        <end position="177"/>
    </location>
</feature>
<feature type="transmembrane region" description="Helical" evidence="6">
    <location>
        <begin position="32"/>
        <end position="50"/>
    </location>
</feature>
<dbReference type="PROSITE" id="PS50928">
    <property type="entry name" value="ABC_TM1"/>
    <property type="match status" value="1"/>
</dbReference>
<comment type="subcellular location">
    <subcellularLocation>
        <location evidence="6">Cell membrane</location>
        <topology evidence="6">Multi-pass membrane protein</topology>
    </subcellularLocation>
    <subcellularLocation>
        <location evidence="1">Membrane</location>
        <topology evidence="1">Multi-pass membrane protein</topology>
    </subcellularLocation>
</comment>
<feature type="transmembrane region" description="Helical" evidence="6">
    <location>
        <begin position="88"/>
        <end position="108"/>
    </location>
</feature>
<accession>A0A8J7WN75</accession>
<feature type="transmembrane region" description="Helical" evidence="6">
    <location>
        <begin position="62"/>
        <end position="82"/>
    </location>
</feature>
<organism evidence="8 9">
    <name type="scientific">Actinocrinis puniceicyclus</name>
    <dbReference type="NCBI Taxonomy" id="977794"/>
    <lineage>
        <taxon>Bacteria</taxon>
        <taxon>Bacillati</taxon>
        <taxon>Actinomycetota</taxon>
        <taxon>Actinomycetes</taxon>
        <taxon>Catenulisporales</taxon>
        <taxon>Actinospicaceae</taxon>
        <taxon>Actinocrinis</taxon>
    </lineage>
</organism>
<sequence>MSLVDYIRQFFADPQFQHGYDGIWQRIAEHCWYSLIAFLCAAAIGLPLALLTGHFGRGDGPIAALAAVGRAMPSLGLIVLLAVKIGVFNFYAVLIPLVALAVPPILLTTHEGLRAVERSVVDAARGMGMRPWQVLLRAEIPSALPLILSGLRTAAVQVVSTMTIAAVIPFGGLGRYVVDGLSEYRYYEVVGGGFLVVVLSVLTLVLFAVLNRLLVSPGLRAGNRG</sequence>
<comment type="caution">
    <text evidence="8">The sequence shown here is derived from an EMBL/GenBank/DDBJ whole genome shotgun (WGS) entry which is preliminary data.</text>
</comment>
<dbReference type="EMBL" id="JAGSXH010000086">
    <property type="protein sequence ID" value="MBS2965491.1"/>
    <property type="molecule type" value="Genomic_DNA"/>
</dbReference>
<name>A0A8J7WN75_9ACTN</name>
<keyword evidence="3 6" id="KW-0812">Transmembrane</keyword>
<proteinExistence type="inferred from homology"/>
<comment type="similarity">
    <text evidence="6">Belongs to the binding-protein-dependent transport system permease family.</text>
</comment>
<feature type="transmembrane region" description="Helical" evidence="6">
    <location>
        <begin position="189"/>
        <end position="210"/>
    </location>
</feature>
<dbReference type="GO" id="GO:0005886">
    <property type="term" value="C:plasma membrane"/>
    <property type="evidence" value="ECO:0007669"/>
    <property type="project" value="UniProtKB-SubCell"/>
</dbReference>
<dbReference type="Pfam" id="PF00528">
    <property type="entry name" value="BPD_transp_1"/>
    <property type="match status" value="1"/>
</dbReference>
<dbReference type="GO" id="GO:0055085">
    <property type="term" value="P:transmembrane transport"/>
    <property type="evidence" value="ECO:0007669"/>
    <property type="project" value="InterPro"/>
</dbReference>
<evidence type="ECO:0000256" key="2">
    <source>
        <dbReference type="ARBA" id="ARBA00022448"/>
    </source>
</evidence>
<keyword evidence="9" id="KW-1185">Reference proteome</keyword>
<dbReference type="GO" id="GO:0031460">
    <property type="term" value="P:glycine betaine transport"/>
    <property type="evidence" value="ECO:0007669"/>
    <property type="project" value="TreeGrafter"/>
</dbReference>
<dbReference type="InterPro" id="IPR051204">
    <property type="entry name" value="ABC_transp_perm/SBD"/>
</dbReference>
<protein>
    <submittedName>
        <fullName evidence="8">ABC transporter permease</fullName>
    </submittedName>
</protein>
<keyword evidence="4 6" id="KW-1133">Transmembrane helix</keyword>
<evidence type="ECO:0000313" key="9">
    <source>
        <dbReference type="Proteomes" id="UP000677913"/>
    </source>
</evidence>
<evidence type="ECO:0000259" key="7">
    <source>
        <dbReference type="PROSITE" id="PS50928"/>
    </source>
</evidence>
<dbReference type="InterPro" id="IPR035906">
    <property type="entry name" value="MetI-like_sf"/>
</dbReference>
<dbReference type="AlphaFoldDB" id="A0A8J7WN75"/>
<evidence type="ECO:0000256" key="6">
    <source>
        <dbReference type="RuleBase" id="RU363032"/>
    </source>
</evidence>
<dbReference type="SUPFAM" id="SSF161098">
    <property type="entry name" value="MetI-like"/>
    <property type="match status" value="1"/>
</dbReference>
<evidence type="ECO:0000256" key="1">
    <source>
        <dbReference type="ARBA" id="ARBA00004141"/>
    </source>
</evidence>
<evidence type="ECO:0000256" key="5">
    <source>
        <dbReference type="ARBA" id="ARBA00023136"/>
    </source>
</evidence>
<dbReference type="PANTHER" id="PTHR30177">
    <property type="entry name" value="GLYCINE BETAINE/L-PROLINE TRANSPORT SYSTEM PERMEASE PROTEIN PROW"/>
    <property type="match status" value="1"/>
</dbReference>
<evidence type="ECO:0000313" key="8">
    <source>
        <dbReference type="EMBL" id="MBS2965491.1"/>
    </source>
</evidence>
<dbReference type="PANTHER" id="PTHR30177:SF33">
    <property type="entry name" value="POSSIBLE OSMOPROTECTANT (GLYCINE BETAINE_CARNITINE_CHOLINE_L-PROLINE) TRANSPORT INTEGRAL MEMBRANE PROTEIN ABC TRANSPORTER PROZ"/>
    <property type="match status" value="1"/>
</dbReference>
<dbReference type="Proteomes" id="UP000677913">
    <property type="component" value="Unassembled WGS sequence"/>
</dbReference>
<dbReference type="RefSeq" id="WP_211469848.1">
    <property type="nucleotide sequence ID" value="NZ_JAGSXH010000086.1"/>
</dbReference>
<gene>
    <name evidence="8" type="ORF">KGA66_20750</name>
</gene>
<keyword evidence="2 6" id="KW-0813">Transport</keyword>